<reference evidence="2" key="1">
    <citation type="submission" date="2021-10" db="EMBL/GenBank/DDBJ databases">
        <authorList>
            <person name="Piombo E."/>
        </authorList>
    </citation>
    <scope>NUCLEOTIDE SEQUENCE</scope>
</reference>
<dbReference type="AlphaFoldDB" id="A0A9N9U846"/>
<dbReference type="PANTHER" id="PTHR33112:SF10">
    <property type="entry name" value="TOL"/>
    <property type="match status" value="1"/>
</dbReference>
<dbReference type="InterPro" id="IPR010730">
    <property type="entry name" value="HET"/>
</dbReference>
<evidence type="ECO:0000259" key="1">
    <source>
        <dbReference type="Pfam" id="PF06985"/>
    </source>
</evidence>
<keyword evidence="3" id="KW-1185">Reference proteome</keyword>
<gene>
    <name evidence="2" type="ORF">CBYS24578_00009073</name>
</gene>
<dbReference type="Pfam" id="PF06985">
    <property type="entry name" value="HET"/>
    <property type="match status" value="1"/>
</dbReference>
<evidence type="ECO:0000313" key="3">
    <source>
        <dbReference type="Proteomes" id="UP000754883"/>
    </source>
</evidence>
<dbReference type="EMBL" id="CABFNO020001300">
    <property type="protein sequence ID" value="CAG9978201.1"/>
    <property type="molecule type" value="Genomic_DNA"/>
</dbReference>
<sequence length="621" mass="70278">MTYVVWDDWEFEQEIWFKYDGYKNIVFQLYSTIDVKVLPSQSISSDSTGSDACISQIKAWLHGCQHGHSLCNNTLATSAWKPTRLLKVEKDGKGVRLCHGADIPATKQYASLSHRWGTNKFFCLTKDTIGKVQKGISSFDLTKTFQDAISLVSRLGIEHIWIDSLCILQDSSDDWDREAAAMSDVYLNATINIAATAAIDGREGLFNDRDSLETGPFQVHVDWQGNWYGGPKRPYRGWYYLALTQAFDIDVRNAPLNTRGWVFQERTLSTRILHFSKQQIYWECMQLTSNEAFPEGFLQNDQWITSIGPRTFWSSDKIQNICQKPSQTTIEISRSGSIAGKLMTRSNPESKEKKEYDQWRRYVADYTKCSLTKPKDKLIAIGGIASALAPWLKDENIVGCWRGSIFEDLLWKRAFRTDTLDSKAAPLEYRAPSWSWASVDGAVEYDSFSSDSFEPIQYHCTLVEVAVLRSASGVVGGIGDEFIRIRGPLRVTAIETLGSFDVNSRLWGLSISWDSSNHGHALSQPHRRFTIMTCQGAIHTQESEIFMLPILNAPDTLTEMDKMRGILLIRTQGVKGQFFRVGHFETDDPKVQKAVLESRVPAPDKFVEAVNEDGTCIIRIL</sequence>
<evidence type="ECO:0000313" key="2">
    <source>
        <dbReference type="EMBL" id="CAG9978201.1"/>
    </source>
</evidence>
<comment type="caution">
    <text evidence="2">The sequence shown here is derived from an EMBL/GenBank/DDBJ whole genome shotgun (WGS) entry which is preliminary data.</text>
</comment>
<name>A0A9N9U846_9HYPO</name>
<protein>
    <recommendedName>
        <fullName evidence="1">Heterokaryon incompatibility domain-containing protein</fullName>
    </recommendedName>
</protein>
<organism evidence="2 3">
    <name type="scientific">Clonostachys byssicola</name>
    <dbReference type="NCBI Taxonomy" id="160290"/>
    <lineage>
        <taxon>Eukaryota</taxon>
        <taxon>Fungi</taxon>
        <taxon>Dikarya</taxon>
        <taxon>Ascomycota</taxon>
        <taxon>Pezizomycotina</taxon>
        <taxon>Sordariomycetes</taxon>
        <taxon>Hypocreomycetidae</taxon>
        <taxon>Hypocreales</taxon>
        <taxon>Bionectriaceae</taxon>
        <taxon>Clonostachys</taxon>
    </lineage>
</organism>
<dbReference type="PANTHER" id="PTHR33112">
    <property type="entry name" value="DOMAIN PROTEIN, PUTATIVE-RELATED"/>
    <property type="match status" value="1"/>
</dbReference>
<feature type="domain" description="Heterokaryon incompatibility" evidence="1">
    <location>
        <begin position="109"/>
        <end position="265"/>
    </location>
</feature>
<dbReference type="OrthoDB" id="5140999at2759"/>
<proteinExistence type="predicted"/>
<dbReference type="Proteomes" id="UP000754883">
    <property type="component" value="Unassembled WGS sequence"/>
</dbReference>
<accession>A0A9N9U846</accession>